<keyword evidence="1" id="KW-0472">Membrane</keyword>
<evidence type="ECO:0000256" key="1">
    <source>
        <dbReference type="SAM" id="Phobius"/>
    </source>
</evidence>
<keyword evidence="1" id="KW-1133">Transmembrane helix</keyword>
<dbReference type="AlphaFoldDB" id="A0AAD7UPM3"/>
<evidence type="ECO:0000313" key="2">
    <source>
        <dbReference type="EMBL" id="KAJ8614197.1"/>
    </source>
</evidence>
<feature type="transmembrane region" description="Helical" evidence="1">
    <location>
        <begin position="25"/>
        <end position="45"/>
    </location>
</feature>
<feature type="transmembrane region" description="Helical" evidence="1">
    <location>
        <begin position="170"/>
        <end position="192"/>
    </location>
</feature>
<dbReference type="EMBL" id="JAQMWT010000009">
    <property type="protein sequence ID" value="KAJ8614197.1"/>
    <property type="molecule type" value="Genomic_DNA"/>
</dbReference>
<feature type="transmembrane region" description="Helical" evidence="1">
    <location>
        <begin position="142"/>
        <end position="164"/>
    </location>
</feature>
<feature type="transmembrane region" description="Helical" evidence="1">
    <location>
        <begin position="212"/>
        <end position="234"/>
    </location>
</feature>
<reference evidence="2" key="1">
    <citation type="submission" date="2023-01" db="EMBL/GenBank/DDBJ databases">
        <title>Metagenome sequencing of chrysophaentin producing Chrysophaeum taylorii.</title>
        <authorList>
            <person name="Davison J."/>
            <person name="Bewley C."/>
        </authorList>
    </citation>
    <scope>NUCLEOTIDE SEQUENCE</scope>
    <source>
        <strain evidence="2">NIES-1699</strain>
    </source>
</reference>
<keyword evidence="1" id="KW-0812">Transmembrane</keyword>
<comment type="caution">
    <text evidence="2">The sequence shown here is derived from an EMBL/GenBank/DDBJ whole genome shotgun (WGS) entry which is preliminary data.</text>
</comment>
<accession>A0AAD7UPM3</accession>
<proteinExistence type="predicted"/>
<name>A0AAD7UPM3_9STRA</name>
<feature type="transmembrane region" description="Helical" evidence="1">
    <location>
        <begin position="347"/>
        <end position="367"/>
    </location>
</feature>
<protein>
    <submittedName>
        <fullName evidence="2">Uncharacterized protein</fullName>
    </submittedName>
</protein>
<sequence length="368" mass="39074">MDAGENLNLVPQQQQQRKIERKHPCGTCLAVALVLTTISCVPPAVKTVLSLHALRLPLTLATAQVGGAALLFWVVRFARCSWSQVRWRDATPVGVVFGIKIALMNVGLAGSSTLAHVLFQATDVLWAAAFARVICGEPIGSVAGFVALAGCFVGTTLFTVAHAARSRDPLSVVALAANLAAPALQGLVIALLRSGVVAATLSTRKRRASWNVLVDFTATKLLSAALSAAALAGLVEGRTSLRELRQWRDIPAPALTAILLATLLVACVQFSFTFLSSVVSAPTVGVVAALKVVPQVALASAIAARAGQDVSWRPTQIAGATLLLFSAVLWAVRQFRKAPKRRTPSSFLLCAILFFFWWEMLAFLGSFR</sequence>
<gene>
    <name evidence="2" type="ORF">CTAYLR_001094</name>
</gene>
<dbReference type="Proteomes" id="UP001230188">
    <property type="component" value="Unassembled WGS sequence"/>
</dbReference>
<feature type="transmembrane region" description="Helical" evidence="1">
    <location>
        <begin position="316"/>
        <end position="335"/>
    </location>
</feature>
<feature type="transmembrane region" description="Helical" evidence="1">
    <location>
        <begin position="57"/>
        <end position="78"/>
    </location>
</feature>
<keyword evidence="3" id="KW-1185">Reference proteome</keyword>
<organism evidence="2 3">
    <name type="scientific">Chrysophaeum taylorii</name>
    <dbReference type="NCBI Taxonomy" id="2483200"/>
    <lineage>
        <taxon>Eukaryota</taxon>
        <taxon>Sar</taxon>
        <taxon>Stramenopiles</taxon>
        <taxon>Ochrophyta</taxon>
        <taxon>Pelagophyceae</taxon>
        <taxon>Pelagomonadales</taxon>
        <taxon>Pelagomonadaceae</taxon>
        <taxon>Chrysophaeum</taxon>
    </lineage>
</organism>
<feature type="transmembrane region" description="Helical" evidence="1">
    <location>
        <begin position="90"/>
        <end position="108"/>
    </location>
</feature>
<feature type="transmembrane region" description="Helical" evidence="1">
    <location>
        <begin position="254"/>
        <end position="272"/>
    </location>
</feature>
<evidence type="ECO:0000313" key="3">
    <source>
        <dbReference type="Proteomes" id="UP001230188"/>
    </source>
</evidence>